<dbReference type="WBParaSite" id="EEL_0000275401-mRNA-1">
    <property type="protein sequence ID" value="EEL_0000275401-mRNA-1"/>
    <property type="gene ID" value="EEL_0000275401"/>
</dbReference>
<name>A0A0R3RMP4_9BILA</name>
<keyword evidence="1" id="KW-1185">Reference proteome</keyword>
<organism evidence="1 2">
    <name type="scientific">Elaeophora elaphi</name>
    <dbReference type="NCBI Taxonomy" id="1147741"/>
    <lineage>
        <taxon>Eukaryota</taxon>
        <taxon>Metazoa</taxon>
        <taxon>Ecdysozoa</taxon>
        <taxon>Nematoda</taxon>
        <taxon>Chromadorea</taxon>
        <taxon>Rhabditida</taxon>
        <taxon>Spirurina</taxon>
        <taxon>Spiruromorpha</taxon>
        <taxon>Filarioidea</taxon>
        <taxon>Onchocercidae</taxon>
        <taxon>Elaeophora</taxon>
    </lineage>
</organism>
<evidence type="ECO:0000313" key="1">
    <source>
        <dbReference type="Proteomes" id="UP000050640"/>
    </source>
</evidence>
<dbReference type="Proteomes" id="UP000050640">
    <property type="component" value="Unplaced"/>
</dbReference>
<sequence>MEALFADSHQTFAFHFMIVNGTEPENSEEIFSKTFPNVPLSTLHLVDGPSVTGVDYQIETNSHSGPVYAIVGIRDLVQ</sequence>
<protein>
    <submittedName>
        <fullName evidence="2">Dirigent protein</fullName>
    </submittedName>
</protein>
<reference evidence="2" key="1">
    <citation type="submission" date="2017-02" db="UniProtKB">
        <authorList>
            <consortium name="WormBaseParasite"/>
        </authorList>
    </citation>
    <scope>IDENTIFICATION</scope>
</reference>
<proteinExistence type="predicted"/>
<accession>A0A0R3RMP4</accession>
<dbReference type="AlphaFoldDB" id="A0A0R3RMP4"/>
<evidence type="ECO:0000313" key="2">
    <source>
        <dbReference type="WBParaSite" id="EEL_0000275401-mRNA-1"/>
    </source>
</evidence>